<dbReference type="PANTHER" id="PTHR12526:SF510">
    <property type="entry name" value="D-INOSITOL 3-PHOSPHATE GLYCOSYLTRANSFERASE"/>
    <property type="match status" value="1"/>
</dbReference>
<evidence type="ECO:0000256" key="2">
    <source>
        <dbReference type="ARBA" id="ARBA00022679"/>
    </source>
</evidence>
<keyword evidence="5" id="KW-1185">Reference proteome</keyword>
<dbReference type="PANTHER" id="PTHR12526">
    <property type="entry name" value="GLYCOSYLTRANSFERASE"/>
    <property type="match status" value="1"/>
</dbReference>
<dbReference type="RefSeq" id="WP_075131554.1">
    <property type="nucleotide sequence ID" value="NZ_MSIF01000002.1"/>
</dbReference>
<dbReference type="Pfam" id="PF13439">
    <property type="entry name" value="Glyco_transf_4"/>
    <property type="match status" value="1"/>
</dbReference>
<sequence length="366" mass="40096">MRIAVIGPTHPFKGGISQYTTELAHQLTAAGHDVALESWSHQYPARLYPGRLTVDRPELPVFPHTHRKLSWRRPDSWYACGRRVRDHDLVVLVVASPVQMPAYRGVLAGLGTGRRARVVTQCHNVLPHERGPADLRLIRGVLARVDGVMTHSNTQAELAASLTDAPVAVEQLAPLVVAPSRHRYRDPTLHRRLLFFGLVRPYKGLDVLLRALAAGPPDVSLTVAGEFWGDMASVVDDLVDELGLADRVDLRPGYVDAENVPGLFRGVDAMVLPYRSVTASVNTFLAFEHGVPVIASNIGTLPDDVQDGVDGLLAVPDDVDSLAATLCEFYAGNTALRLRSAVRRPDAEPQWNRYLKALTSFAEDAR</sequence>
<dbReference type="Proteomes" id="UP000185696">
    <property type="component" value="Unassembled WGS sequence"/>
</dbReference>
<dbReference type="OrthoDB" id="9771846at2"/>
<organism evidence="4 5">
    <name type="scientific">Actinophytocola xinjiangensis</name>
    <dbReference type="NCBI Taxonomy" id="485602"/>
    <lineage>
        <taxon>Bacteria</taxon>
        <taxon>Bacillati</taxon>
        <taxon>Actinomycetota</taxon>
        <taxon>Actinomycetes</taxon>
        <taxon>Pseudonocardiales</taxon>
        <taxon>Pseudonocardiaceae</taxon>
    </lineage>
</organism>
<dbReference type="GO" id="GO:0016757">
    <property type="term" value="F:glycosyltransferase activity"/>
    <property type="evidence" value="ECO:0007669"/>
    <property type="project" value="UniProtKB-KW"/>
</dbReference>
<evidence type="ECO:0000313" key="4">
    <source>
        <dbReference type="EMBL" id="OLF12648.1"/>
    </source>
</evidence>
<dbReference type="Gene3D" id="3.40.50.2000">
    <property type="entry name" value="Glycogen Phosphorylase B"/>
    <property type="match status" value="2"/>
</dbReference>
<dbReference type="CDD" id="cd03801">
    <property type="entry name" value="GT4_PimA-like"/>
    <property type="match status" value="1"/>
</dbReference>
<dbReference type="SUPFAM" id="SSF53756">
    <property type="entry name" value="UDP-Glycosyltransferase/glycogen phosphorylase"/>
    <property type="match status" value="1"/>
</dbReference>
<comment type="caution">
    <text evidence="4">The sequence shown here is derived from an EMBL/GenBank/DDBJ whole genome shotgun (WGS) entry which is preliminary data.</text>
</comment>
<evidence type="ECO:0000256" key="1">
    <source>
        <dbReference type="ARBA" id="ARBA00022676"/>
    </source>
</evidence>
<dbReference type="EMBL" id="MSIF01000002">
    <property type="protein sequence ID" value="OLF12648.1"/>
    <property type="molecule type" value="Genomic_DNA"/>
</dbReference>
<protein>
    <submittedName>
        <fullName evidence="4">Glycosyl transferase</fullName>
    </submittedName>
</protein>
<evidence type="ECO:0000259" key="3">
    <source>
        <dbReference type="Pfam" id="PF13439"/>
    </source>
</evidence>
<reference evidence="4 5" key="1">
    <citation type="submission" date="2016-12" db="EMBL/GenBank/DDBJ databases">
        <title>The draft genome sequence of Actinophytocola xinjiangensis.</title>
        <authorList>
            <person name="Wang W."/>
            <person name="Yuan L."/>
        </authorList>
    </citation>
    <scope>NUCLEOTIDE SEQUENCE [LARGE SCALE GENOMIC DNA]</scope>
    <source>
        <strain evidence="4 5">CGMCC 4.4663</strain>
    </source>
</reference>
<accession>A0A7Z0WPU4</accession>
<gene>
    <name evidence="4" type="ORF">BLA60_04950</name>
</gene>
<feature type="domain" description="Glycosyltransferase subfamily 4-like N-terminal" evidence="3">
    <location>
        <begin position="14"/>
        <end position="161"/>
    </location>
</feature>
<dbReference type="Pfam" id="PF13692">
    <property type="entry name" value="Glyco_trans_1_4"/>
    <property type="match status" value="1"/>
</dbReference>
<evidence type="ECO:0000313" key="5">
    <source>
        <dbReference type="Proteomes" id="UP000185696"/>
    </source>
</evidence>
<name>A0A7Z0WPU4_9PSEU</name>
<proteinExistence type="predicted"/>
<keyword evidence="2 4" id="KW-0808">Transferase</keyword>
<keyword evidence="1" id="KW-0328">Glycosyltransferase</keyword>
<dbReference type="AlphaFoldDB" id="A0A7Z0WPU4"/>
<dbReference type="InterPro" id="IPR028098">
    <property type="entry name" value="Glyco_trans_4-like_N"/>
</dbReference>